<keyword evidence="7 8" id="KW-0998">Cell outer membrane</keyword>
<dbReference type="RefSeq" id="WP_066186197.1">
    <property type="nucleotide sequence ID" value="NZ_LCUJ01000003.1"/>
</dbReference>
<feature type="domain" description="TonB-dependent receptor-like beta-barrel" evidence="11">
    <location>
        <begin position="167"/>
        <end position="605"/>
    </location>
</feature>
<dbReference type="EMBL" id="LCUJ01000003">
    <property type="protein sequence ID" value="OCL99320.1"/>
    <property type="molecule type" value="Genomic_DNA"/>
</dbReference>
<dbReference type="OrthoDB" id="9763670at2"/>
<name>A0A1C0B6V0_9BACT</name>
<dbReference type="SUPFAM" id="SSF56935">
    <property type="entry name" value="Porins"/>
    <property type="match status" value="1"/>
</dbReference>
<dbReference type="Pfam" id="PF00593">
    <property type="entry name" value="TonB_dep_Rec_b-barrel"/>
    <property type="match status" value="1"/>
</dbReference>
<dbReference type="Pfam" id="PF07715">
    <property type="entry name" value="Plug"/>
    <property type="match status" value="1"/>
</dbReference>
<feature type="domain" description="TonB-dependent receptor plug" evidence="12">
    <location>
        <begin position="38"/>
        <end position="148"/>
    </location>
</feature>
<dbReference type="Proteomes" id="UP000093281">
    <property type="component" value="Unassembled WGS sequence"/>
</dbReference>
<dbReference type="GO" id="GO:0015344">
    <property type="term" value="F:siderophore uptake transmembrane transporter activity"/>
    <property type="evidence" value="ECO:0007669"/>
    <property type="project" value="TreeGrafter"/>
</dbReference>
<evidence type="ECO:0000256" key="5">
    <source>
        <dbReference type="ARBA" id="ARBA00023077"/>
    </source>
</evidence>
<dbReference type="InterPro" id="IPR000531">
    <property type="entry name" value="Beta-barrel_TonB"/>
</dbReference>
<sequence length="636" mass="72005">MKRINLSLVASFLLATNLYSQTTLETVTIKANTIETDERKATFSTEVYTKKDIAQSNSMDIYDFLSSQTSVNVMPSYGNSFSQLLDIRGYGIENGYQNIVVVINGRRLNNIDMVPQLLSSIPLESIEKIEILKGSGSVRYGDGANSGVISITTDKKNSNYIKTAFGDNFTKNGVVSLGYGNEYFIANAYIDYSSTNGNIEDLNGNTNENYIKNKNFSLVFTPTDNLELSLARTYSNMNTKYGNSITLDQYKNNPNLTSGFTEQYFSSYVTSAGIRYDFNSNFWIDANFSDEDKISDNPTFGMYSKYINKSFNSSINYKSDIFKTSIGVDGFKGDRVGSSDTTTKDNIAAFASFELNAIDDLTISAGFRKENVEYEYKPIGGTNLKQDDNLNAYEFGLNYLLDENQSIFANYNRSFQAPDIDRFFVMDRGTMTTNFNGFIEPAKVDNYTIGYNNIQANNKLKVSIFRANLKNEIYMDPSTYSNTNIDKSHKYGLEIYDKFLINDNLFTTLNYSYIIAKTDEEDSGNGAYNGKYLPGVSKHNLTLALGYSPVKNFETILSHTYKSSAYTYNDFKNNFSQKQKHYNSTDLSFNFKKENVELFAKIQNLFNQKNGIWTGVDSIYPVNFERTFFMGMKVNF</sequence>
<comment type="subcellular location">
    <subcellularLocation>
        <location evidence="1 8">Cell outer membrane</location>
        <topology evidence="1 8">Multi-pass membrane protein</topology>
    </subcellularLocation>
</comment>
<dbReference type="InterPro" id="IPR012910">
    <property type="entry name" value="Plug_dom"/>
</dbReference>
<dbReference type="GO" id="GO:0009279">
    <property type="term" value="C:cell outer membrane"/>
    <property type="evidence" value="ECO:0007669"/>
    <property type="project" value="UniProtKB-SubCell"/>
</dbReference>
<evidence type="ECO:0000259" key="12">
    <source>
        <dbReference type="Pfam" id="PF07715"/>
    </source>
</evidence>
<evidence type="ECO:0000256" key="2">
    <source>
        <dbReference type="ARBA" id="ARBA00022448"/>
    </source>
</evidence>
<feature type="chain" id="PRO_5008643493" evidence="10">
    <location>
        <begin position="21"/>
        <end position="636"/>
    </location>
</feature>
<dbReference type="GO" id="GO:0044718">
    <property type="term" value="P:siderophore transmembrane transport"/>
    <property type="evidence" value="ECO:0007669"/>
    <property type="project" value="TreeGrafter"/>
</dbReference>
<evidence type="ECO:0000256" key="9">
    <source>
        <dbReference type="RuleBase" id="RU003357"/>
    </source>
</evidence>
<evidence type="ECO:0000259" key="11">
    <source>
        <dbReference type="Pfam" id="PF00593"/>
    </source>
</evidence>
<accession>A0A1C0B6V0</accession>
<keyword evidence="4 8" id="KW-0812">Transmembrane</keyword>
<keyword evidence="3 8" id="KW-1134">Transmembrane beta strand</keyword>
<evidence type="ECO:0000256" key="1">
    <source>
        <dbReference type="ARBA" id="ARBA00004571"/>
    </source>
</evidence>
<evidence type="ECO:0000256" key="7">
    <source>
        <dbReference type="ARBA" id="ARBA00023237"/>
    </source>
</evidence>
<protein>
    <submittedName>
        <fullName evidence="13">Vitamin B12 transporter BtuB</fullName>
    </submittedName>
</protein>
<dbReference type="PANTHER" id="PTHR30069:SF27">
    <property type="entry name" value="BLL4766 PROTEIN"/>
    <property type="match status" value="1"/>
</dbReference>
<keyword evidence="2 8" id="KW-0813">Transport</keyword>
<proteinExistence type="inferred from homology"/>
<dbReference type="InterPro" id="IPR039426">
    <property type="entry name" value="TonB-dep_rcpt-like"/>
</dbReference>
<evidence type="ECO:0000256" key="6">
    <source>
        <dbReference type="ARBA" id="ARBA00023136"/>
    </source>
</evidence>
<keyword evidence="10" id="KW-0732">Signal</keyword>
<dbReference type="InterPro" id="IPR037066">
    <property type="entry name" value="Plug_dom_sf"/>
</dbReference>
<evidence type="ECO:0000313" key="13">
    <source>
        <dbReference type="EMBL" id="OCL99320.1"/>
    </source>
</evidence>
<evidence type="ECO:0000256" key="10">
    <source>
        <dbReference type="SAM" id="SignalP"/>
    </source>
</evidence>
<dbReference type="PATRIC" id="fig|544718.51.peg.1106"/>
<evidence type="ECO:0000256" key="4">
    <source>
        <dbReference type="ARBA" id="ARBA00022692"/>
    </source>
</evidence>
<evidence type="ECO:0000256" key="8">
    <source>
        <dbReference type="PROSITE-ProRule" id="PRU01360"/>
    </source>
</evidence>
<organism evidence="13 14">
    <name type="scientific">Aliarcobacter thereius</name>
    <dbReference type="NCBI Taxonomy" id="544718"/>
    <lineage>
        <taxon>Bacteria</taxon>
        <taxon>Pseudomonadati</taxon>
        <taxon>Campylobacterota</taxon>
        <taxon>Epsilonproteobacteria</taxon>
        <taxon>Campylobacterales</taxon>
        <taxon>Arcobacteraceae</taxon>
        <taxon>Aliarcobacter</taxon>
    </lineage>
</organism>
<dbReference type="Gene3D" id="2.170.130.10">
    <property type="entry name" value="TonB-dependent receptor, plug domain"/>
    <property type="match status" value="1"/>
</dbReference>
<dbReference type="AlphaFoldDB" id="A0A1C0B6V0"/>
<evidence type="ECO:0000256" key="3">
    <source>
        <dbReference type="ARBA" id="ARBA00022452"/>
    </source>
</evidence>
<dbReference type="Gene3D" id="2.40.170.20">
    <property type="entry name" value="TonB-dependent receptor, beta-barrel domain"/>
    <property type="match status" value="1"/>
</dbReference>
<reference evidence="14" key="1">
    <citation type="submission" date="2015-05" db="EMBL/GenBank/DDBJ databases">
        <authorList>
            <person name="Rovetto F."/>
            <person name="Cocolin L."/>
            <person name="Illeghems K."/>
            <person name="Van Nieuwerburgh F."/>
            <person name="Houf K."/>
        </authorList>
    </citation>
    <scope>NUCLEOTIDE SEQUENCE [LARGE SCALE GENOMIC DNA]</scope>
    <source>
        <strain evidence="14">DU22</strain>
    </source>
</reference>
<gene>
    <name evidence="13" type="primary">btuB</name>
    <name evidence="13" type="ORF">AAX29_01132</name>
</gene>
<comment type="caution">
    <text evidence="13">The sequence shown here is derived from an EMBL/GenBank/DDBJ whole genome shotgun (WGS) entry which is preliminary data.</text>
</comment>
<dbReference type="InterPro" id="IPR036942">
    <property type="entry name" value="Beta-barrel_TonB_sf"/>
</dbReference>
<keyword evidence="6 8" id="KW-0472">Membrane</keyword>
<dbReference type="PROSITE" id="PS52016">
    <property type="entry name" value="TONB_DEPENDENT_REC_3"/>
    <property type="match status" value="1"/>
</dbReference>
<dbReference type="PANTHER" id="PTHR30069">
    <property type="entry name" value="TONB-DEPENDENT OUTER MEMBRANE RECEPTOR"/>
    <property type="match status" value="1"/>
</dbReference>
<feature type="signal peptide" evidence="10">
    <location>
        <begin position="1"/>
        <end position="20"/>
    </location>
</feature>
<keyword evidence="5 9" id="KW-0798">TonB box</keyword>
<comment type="similarity">
    <text evidence="8 9">Belongs to the TonB-dependent receptor family.</text>
</comment>
<evidence type="ECO:0000313" key="14">
    <source>
        <dbReference type="Proteomes" id="UP000093281"/>
    </source>
</evidence>